<dbReference type="EMBL" id="JYDJ01000468">
    <property type="protein sequence ID" value="KRX35157.1"/>
    <property type="molecule type" value="Genomic_DNA"/>
</dbReference>
<proteinExistence type="predicted"/>
<name>A0A0V0T8C9_9BILA</name>
<feature type="non-terminal residue" evidence="1">
    <location>
        <position position="61"/>
    </location>
</feature>
<sequence>LQLFQEQCSVTSVNVDQIDVQKTWCLTVHQNSFRKYNWPCGEVDLSFIPVQQNTSRLMLLN</sequence>
<evidence type="ECO:0000313" key="1">
    <source>
        <dbReference type="EMBL" id="KRX35157.1"/>
    </source>
</evidence>
<reference evidence="1 2" key="1">
    <citation type="submission" date="2015-01" db="EMBL/GenBank/DDBJ databases">
        <title>Evolution of Trichinella species and genotypes.</title>
        <authorList>
            <person name="Korhonen P.K."/>
            <person name="Edoardo P."/>
            <person name="Giuseppe L.R."/>
            <person name="Gasser R.B."/>
        </authorList>
    </citation>
    <scope>NUCLEOTIDE SEQUENCE [LARGE SCALE GENOMIC DNA]</scope>
    <source>
        <strain evidence="1">ISS417</strain>
    </source>
</reference>
<dbReference type="Proteomes" id="UP000055048">
    <property type="component" value="Unassembled WGS sequence"/>
</dbReference>
<comment type="caution">
    <text evidence="1">The sequence shown here is derived from an EMBL/GenBank/DDBJ whole genome shotgun (WGS) entry which is preliminary data.</text>
</comment>
<accession>A0A0V0T8C9</accession>
<dbReference type="AlphaFoldDB" id="A0A0V0T8C9"/>
<keyword evidence="2" id="KW-1185">Reference proteome</keyword>
<feature type="non-terminal residue" evidence="1">
    <location>
        <position position="1"/>
    </location>
</feature>
<gene>
    <name evidence="1" type="ORF">T05_3561</name>
</gene>
<protein>
    <submittedName>
        <fullName evidence="1">Uncharacterized protein</fullName>
    </submittedName>
</protein>
<evidence type="ECO:0000313" key="2">
    <source>
        <dbReference type="Proteomes" id="UP000055048"/>
    </source>
</evidence>
<organism evidence="1 2">
    <name type="scientific">Trichinella murrelli</name>
    <dbReference type="NCBI Taxonomy" id="144512"/>
    <lineage>
        <taxon>Eukaryota</taxon>
        <taxon>Metazoa</taxon>
        <taxon>Ecdysozoa</taxon>
        <taxon>Nematoda</taxon>
        <taxon>Enoplea</taxon>
        <taxon>Dorylaimia</taxon>
        <taxon>Trichinellida</taxon>
        <taxon>Trichinellidae</taxon>
        <taxon>Trichinella</taxon>
    </lineage>
</organism>